<feature type="compositionally biased region" description="Basic and acidic residues" evidence="3">
    <location>
        <begin position="97"/>
        <end position="107"/>
    </location>
</feature>
<reference evidence="5 6" key="1">
    <citation type="submission" date="2023-03" db="EMBL/GenBank/DDBJ databases">
        <title>Mating type loci evolution in Malassezia.</title>
        <authorList>
            <person name="Coelho M.A."/>
        </authorList>
    </citation>
    <scope>NUCLEOTIDE SEQUENCE [LARGE SCALE GENOMIC DNA]</scope>
    <source>
        <strain evidence="5 6">CBS 13387</strain>
    </source>
</reference>
<dbReference type="PANTHER" id="PTHR23003">
    <property type="entry name" value="RNA RECOGNITION MOTIF RRM DOMAIN CONTAINING PROTEIN"/>
    <property type="match status" value="1"/>
</dbReference>
<accession>A0AAJ5Z2W2</accession>
<feature type="compositionally biased region" description="Basic and acidic residues" evidence="3">
    <location>
        <begin position="211"/>
        <end position="324"/>
    </location>
</feature>
<feature type="compositionally biased region" description="Basic and acidic residues" evidence="3">
    <location>
        <begin position="911"/>
        <end position="926"/>
    </location>
</feature>
<evidence type="ECO:0000256" key="1">
    <source>
        <dbReference type="ARBA" id="ARBA00022884"/>
    </source>
</evidence>
<dbReference type="PANTHER" id="PTHR23003:SF51">
    <property type="entry name" value="SERINE-ARGININE PROTEIN 55"/>
    <property type="match status" value="1"/>
</dbReference>
<evidence type="ECO:0000313" key="5">
    <source>
        <dbReference type="EMBL" id="WFD16964.1"/>
    </source>
</evidence>
<name>A0AAJ5Z2W2_9BASI</name>
<keyword evidence="1 2" id="KW-0694">RNA-binding</keyword>
<dbReference type="GO" id="GO:0005737">
    <property type="term" value="C:cytoplasm"/>
    <property type="evidence" value="ECO:0007669"/>
    <property type="project" value="TreeGrafter"/>
</dbReference>
<gene>
    <name evidence="5" type="primary">SFH1</name>
    <name evidence="5" type="ORF">MARU1_003008</name>
</gene>
<feature type="region of interest" description="Disordered" evidence="3">
    <location>
        <begin position="389"/>
        <end position="499"/>
    </location>
</feature>
<evidence type="ECO:0000313" key="6">
    <source>
        <dbReference type="Proteomes" id="UP001217582"/>
    </source>
</evidence>
<evidence type="ECO:0000256" key="3">
    <source>
        <dbReference type="SAM" id="MobiDB-lite"/>
    </source>
</evidence>
<dbReference type="InterPro" id="IPR012677">
    <property type="entry name" value="Nucleotide-bd_a/b_plait_sf"/>
</dbReference>
<feature type="region of interest" description="Disordered" evidence="3">
    <location>
        <begin position="911"/>
        <end position="932"/>
    </location>
</feature>
<dbReference type="SUPFAM" id="SSF54928">
    <property type="entry name" value="RNA-binding domain, RBD"/>
    <property type="match status" value="1"/>
</dbReference>
<dbReference type="EMBL" id="CP119921">
    <property type="protein sequence ID" value="WFD16964.1"/>
    <property type="molecule type" value="Genomic_DNA"/>
</dbReference>
<feature type="domain" description="RRM" evidence="4">
    <location>
        <begin position="24"/>
        <end position="94"/>
    </location>
</feature>
<dbReference type="AlphaFoldDB" id="A0AAJ5Z2W2"/>
<dbReference type="InterPro" id="IPR006939">
    <property type="entry name" value="SNF5"/>
</dbReference>
<dbReference type="GO" id="GO:0003729">
    <property type="term" value="F:mRNA binding"/>
    <property type="evidence" value="ECO:0007669"/>
    <property type="project" value="TreeGrafter"/>
</dbReference>
<dbReference type="InterPro" id="IPR050374">
    <property type="entry name" value="RRT5_SRSF_SR"/>
</dbReference>
<dbReference type="GO" id="GO:0000228">
    <property type="term" value="C:nuclear chromosome"/>
    <property type="evidence" value="ECO:0007669"/>
    <property type="project" value="InterPro"/>
</dbReference>
<evidence type="ECO:0000259" key="4">
    <source>
        <dbReference type="PROSITE" id="PS50102"/>
    </source>
</evidence>
<feature type="compositionally biased region" description="Acidic residues" evidence="3">
    <location>
        <begin position="419"/>
        <end position="456"/>
    </location>
</feature>
<feature type="domain" description="RRM" evidence="4">
    <location>
        <begin position="133"/>
        <end position="206"/>
    </location>
</feature>
<dbReference type="PROSITE" id="PS50102">
    <property type="entry name" value="RRM"/>
    <property type="match status" value="2"/>
</dbReference>
<dbReference type="Pfam" id="PF04855">
    <property type="entry name" value="SNF5"/>
    <property type="match status" value="1"/>
</dbReference>
<dbReference type="Proteomes" id="UP001217582">
    <property type="component" value="Chromosome 6"/>
</dbReference>
<dbReference type="InterPro" id="IPR035979">
    <property type="entry name" value="RBD_domain_sf"/>
</dbReference>
<protein>
    <submittedName>
        <fullName evidence="5">Chromatin structure remodeling complex protein sfh1</fullName>
    </submittedName>
</protein>
<dbReference type="CDD" id="cd12339">
    <property type="entry name" value="RRM2_SRSF1_4_like"/>
    <property type="match status" value="1"/>
</dbReference>
<keyword evidence="6" id="KW-1185">Reference proteome</keyword>
<dbReference type="SMART" id="SM00360">
    <property type="entry name" value="RRM"/>
    <property type="match status" value="2"/>
</dbReference>
<feature type="region of interest" description="Disordered" evidence="3">
    <location>
        <begin position="615"/>
        <end position="685"/>
    </location>
</feature>
<dbReference type="GO" id="GO:0006338">
    <property type="term" value="P:chromatin remodeling"/>
    <property type="evidence" value="ECO:0007669"/>
    <property type="project" value="InterPro"/>
</dbReference>
<feature type="compositionally biased region" description="Polar residues" evidence="3">
    <location>
        <begin position="389"/>
        <end position="398"/>
    </location>
</feature>
<feature type="region of interest" description="Disordered" evidence="3">
    <location>
        <begin position="97"/>
        <end position="131"/>
    </location>
</feature>
<dbReference type="InterPro" id="IPR000504">
    <property type="entry name" value="RRM_dom"/>
</dbReference>
<feature type="region of interest" description="Disordered" evidence="3">
    <location>
        <begin position="197"/>
        <end position="358"/>
    </location>
</feature>
<proteinExistence type="predicted"/>
<evidence type="ECO:0000256" key="2">
    <source>
        <dbReference type="PROSITE-ProRule" id="PRU00176"/>
    </source>
</evidence>
<sequence length="932" mass="105376">MEKAPASSALVASSASSIMSGASTRLYVGRLAPDTTRDDVADLFNRVGPIVDVRVLNGFGFIEFEDARDAEYAVRDFDGTMFMGDRIIVQFAKQSTRRERDFERGPRDGYAPRGRRDGPPRPPPRRGPRRGQFRVIVFNLPPGTSWQDLKDVGREHGHVTFAEINPSYPDEGALEFETRDDYERALARIEGTELRGTLLRAEPAAEAPPPPRERSPVRRYRDDYRDERPPPPTRDDDQRDRWDDARHQEERGDAPRDEREDRHEQTDRDEAPRDDAPPNESEARNEREHGENGRQEEVPRDETPRETPRDAPEDSAEKPEDRSDPAPTVESASMSGMVPALGAAQSAPGPCQSNRTWVCGTSSAPVRLQARIAPGQAQYSTYASRMRAGTSTLMQPIQRSARDPETLLGSRTSRHVYYAEDEDDEDDEDDAEEPDEDDLDDDDDEYNDAGSDDEEYGVQHRPKRRRGETRSRSPVDPEAEAELLPPGQQLGKPVPSHRLVVRPAKRTPHTYFTERQLEQQGESTEVLVPIRIEFHTETHRVKDVFLWNLHEQLISPYQFAHIFLQDLELPMQPYATQIESLIIQQLSDAMSALDSEGDGHERLIHLKTVARDRERKRLENEAEQRRRAAQSMVLDSASTMPRKRGRPRKYPLPEPPAEALEAPPAPIPPEPIYVPPSEADEAKATDKTRIHDTLAKVDAEDDLRVMVEYEVQVARYMLRDRLEWDLCSTLTPEKFAQTLVRDLGLPLEGGMLISHALHEQLLHHRRAAMELGLFGTGKMYKCTMDELLQIEEAEAAGPPQEADEWSEDAVVAMSMRDDQAPPHTRSRRLAAAAVHASTLASSAGTGTLPFLVPDTTLPLPVRRRQALATLHDLLAMGPRPLEGAWRDYADSLDFGPVLEYLSEAEVEKMEEVDLRATRRNRRDAQRLGRGRR</sequence>
<dbReference type="Gene3D" id="3.30.70.330">
    <property type="match status" value="2"/>
</dbReference>
<feature type="compositionally biased region" description="Pro residues" evidence="3">
    <location>
        <begin position="663"/>
        <end position="674"/>
    </location>
</feature>
<feature type="compositionally biased region" description="Basic and acidic residues" evidence="3">
    <location>
        <begin position="615"/>
        <end position="626"/>
    </location>
</feature>
<organism evidence="5 6">
    <name type="scientific">Malassezia arunalokei</name>
    <dbReference type="NCBI Taxonomy" id="1514897"/>
    <lineage>
        <taxon>Eukaryota</taxon>
        <taxon>Fungi</taxon>
        <taxon>Dikarya</taxon>
        <taxon>Basidiomycota</taxon>
        <taxon>Ustilaginomycotina</taxon>
        <taxon>Malasseziomycetes</taxon>
        <taxon>Malasseziales</taxon>
        <taxon>Malasseziaceae</taxon>
        <taxon>Malassezia</taxon>
    </lineage>
</organism>
<dbReference type="Pfam" id="PF00076">
    <property type="entry name" value="RRM_1"/>
    <property type="match status" value="2"/>
</dbReference>